<sequence length="219" mass="24612">MTIVLSVLIVFLLAGTIGTLLYLTQDEAGKSRRQLAQQIDAEYQGYAALDHELRAAGFDLFHHSQIRHGRHQLRGHWHGRAYKIMDYPVIAASGISQQTLILIECDSKHVGKLKATPAKNHQSRQLDQFVDPQPDAFIRLQASELPPSLRQWKIAAIKPHAVRIKLNGNFSHWLEQHDTVSIELSDTFLLIYRPDSLLLADNISSALALAKDLADILET</sequence>
<protein>
    <submittedName>
        <fullName evidence="1">Uncharacterized protein</fullName>
    </submittedName>
</protein>
<accession>A0ABW8NKF9</accession>
<name>A0ABW8NKF9_9GAMM</name>
<keyword evidence="2" id="KW-1185">Reference proteome</keyword>
<dbReference type="RefSeq" id="WP_416206473.1">
    <property type="nucleotide sequence ID" value="NZ_JBBKTX010000016.1"/>
</dbReference>
<evidence type="ECO:0000313" key="2">
    <source>
        <dbReference type="Proteomes" id="UP001620597"/>
    </source>
</evidence>
<proteinExistence type="predicted"/>
<organism evidence="1 2">
    <name type="scientific">Oceanobacter antarcticus</name>
    <dbReference type="NCBI Taxonomy" id="3133425"/>
    <lineage>
        <taxon>Bacteria</taxon>
        <taxon>Pseudomonadati</taxon>
        <taxon>Pseudomonadota</taxon>
        <taxon>Gammaproteobacteria</taxon>
        <taxon>Oceanospirillales</taxon>
        <taxon>Oceanospirillaceae</taxon>
        <taxon>Oceanobacter</taxon>
    </lineage>
</organism>
<reference evidence="1 2" key="1">
    <citation type="submission" date="2024-03" db="EMBL/GenBank/DDBJ databases">
        <title>High-quality draft genome sequence of Oceanobacter sp. wDCs-4.</title>
        <authorList>
            <person name="Dong C."/>
        </authorList>
    </citation>
    <scope>NUCLEOTIDE SEQUENCE [LARGE SCALE GENOMIC DNA]</scope>
    <source>
        <strain evidence="2">wDCs-4</strain>
    </source>
</reference>
<evidence type="ECO:0000313" key="1">
    <source>
        <dbReference type="EMBL" id="MFK4753437.1"/>
    </source>
</evidence>
<comment type="caution">
    <text evidence="1">The sequence shown here is derived from an EMBL/GenBank/DDBJ whole genome shotgun (WGS) entry which is preliminary data.</text>
</comment>
<gene>
    <name evidence="1" type="ORF">WG929_13555</name>
</gene>
<dbReference type="EMBL" id="JBBKTX010000016">
    <property type="protein sequence ID" value="MFK4753437.1"/>
    <property type="molecule type" value="Genomic_DNA"/>
</dbReference>
<dbReference type="Proteomes" id="UP001620597">
    <property type="component" value="Unassembled WGS sequence"/>
</dbReference>